<sequence length="546" mass="61746">MVGSAVAQEAVNEVLSRIKEGYAEKSDAKEHIERMEMAHIKLEAALEASNKWNITSPPLLRWRSKLKRATQECDHTLRRCRQRLQEEEEVKQGLQSSSFPKRVTHTAMSFVSSMFSSGSDNKPRGSTAVRRFERFADGASEFLRYVELGCTPCRYMFSVPLVRHLLAGKGTKDCFVRGGQHLSLTLQPFSLPNHGMGACLVFLLEDGNVPENNFLLALSLQLSESTDIVGVVVRCLQRFKPYLSFTADTVKTKLTQMPTQDLCWVFDAYSVYGCDDQQNSLHTMWWSKWFRPNPFCCQQLEHLHAQSSSSESLTCDIYMEPVIQVYLLGHVALSVGNNRQSAVIDGESQTSPTRDFQYLKLGAHFSPHASFEDLSHTVGGSVSEIINDEAKHCAMYANISFEQLGEITMPKAVDCLSRNREATSYQMSWKSKHGSAYLRVKKTSWRATTRKDKVGKRCKQRQDKKVPAQGWTGANSEFIISSWVAHMPAQLQGSIVDNWIQKQKRPTLPLLLKTNSCVHDCPITMLFLQDYSYLARKLKMSSTLNP</sequence>
<gene>
    <name evidence="1" type="ORF">NCGR_LOCUS36954</name>
</gene>
<dbReference type="Proteomes" id="UP000604825">
    <property type="component" value="Unassembled WGS sequence"/>
</dbReference>
<name>A0A811Q303_9POAL</name>
<protein>
    <submittedName>
        <fullName evidence="1">Uncharacterized protein</fullName>
    </submittedName>
</protein>
<dbReference type="SMART" id="SM01157">
    <property type="entry name" value="DUF1719"/>
    <property type="match status" value="1"/>
</dbReference>
<organism evidence="1 2">
    <name type="scientific">Miscanthus lutarioriparius</name>
    <dbReference type="NCBI Taxonomy" id="422564"/>
    <lineage>
        <taxon>Eukaryota</taxon>
        <taxon>Viridiplantae</taxon>
        <taxon>Streptophyta</taxon>
        <taxon>Embryophyta</taxon>
        <taxon>Tracheophyta</taxon>
        <taxon>Spermatophyta</taxon>
        <taxon>Magnoliopsida</taxon>
        <taxon>Liliopsida</taxon>
        <taxon>Poales</taxon>
        <taxon>Poaceae</taxon>
        <taxon>PACMAD clade</taxon>
        <taxon>Panicoideae</taxon>
        <taxon>Andropogonodae</taxon>
        <taxon>Andropogoneae</taxon>
        <taxon>Saccharinae</taxon>
        <taxon>Miscanthus</taxon>
    </lineage>
</organism>
<dbReference type="PANTHER" id="PTHR33377:SF99">
    <property type="entry name" value="OSJNBB0004G23.8-LIKE PROTEIN"/>
    <property type="match status" value="1"/>
</dbReference>
<dbReference type="InterPro" id="IPR013181">
    <property type="entry name" value="DUF1719"/>
</dbReference>
<keyword evidence="2" id="KW-1185">Reference proteome</keyword>
<dbReference type="AlphaFoldDB" id="A0A811Q303"/>
<dbReference type="Pfam" id="PF08224">
    <property type="entry name" value="DUF1719"/>
    <property type="match status" value="1"/>
</dbReference>
<reference evidence="1" key="1">
    <citation type="submission" date="2020-10" db="EMBL/GenBank/DDBJ databases">
        <authorList>
            <person name="Han B."/>
            <person name="Lu T."/>
            <person name="Zhao Q."/>
            <person name="Huang X."/>
            <person name="Zhao Y."/>
        </authorList>
    </citation>
    <scope>NUCLEOTIDE SEQUENCE</scope>
</reference>
<accession>A0A811Q303</accession>
<proteinExistence type="predicted"/>
<dbReference type="OrthoDB" id="688242at2759"/>
<dbReference type="EMBL" id="CAJGYO010000009">
    <property type="protein sequence ID" value="CAD6253324.1"/>
    <property type="molecule type" value="Genomic_DNA"/>
</dbReference>
<evidence type="ECO:0000313" key="1">
    <source>
        <dbReference type="EMBL" id="CAD6253324.1"/>
    </source>
</evidence>
<dbReference type="PANTHER" id="PTHR33377">
    <property type="entry name" value="OS10G0134700 PROTEIN-RELATED"/>
    <property type="match status" value="1"/>
</dbReference>
<evidence type="ECO:0000313" key="2">
    <source>
        <dbReference type="Proteomes" id="UP000604825"/>
    </source>
</evidence>
<comment type="caution">
    <text evidence="1">The sequence shown here is derived from an EMBL/GenBank/DDBJ whole genome shotgun (WGS) entry which is preliminary data.</text>
</comment>